<evidence type="ECO:0000256" key="9">
    <source>
        <dbReference type="HAMAP-Rule" id="MF_01987"/>
    </source>
</evidence>
<proteinExistence type="inferred from homology"/>
<dbReference type="CDD" id="cd01174">
    <property type="entry name" value="ribokinase"/>
    <property type="match status" value="1"/>
</dbReference>
<keyword evidence="4 9" id="KW-0418">Kinase</keyword>
<dbReference type="RefSeq" id="WP_125408349.1">
    <property type="nucleotide sequence ID" value="NZ_JBEHHI010000001.1"/>
</dbReference>
<sequence length="298" mass="29877">MTIYCLGSINADHSYKVARLPSAGETLAAEELITGLGGKGANQSVAAARAGAQVVHLGAVGADGGWAVARLAQFGVHVSGVAEVDTPTGHAVITVAPDGENAIVIFPGANRRQDPARIAAVLGDAGPGDTLLIQNETSHQEEAARLGAARGLRVVYSAAPFDVAAVRAVLPHVSLLVLNAVEAAQLGAALGDVAVPETVVTEGKGGARWRTGDDELYQPAFPVRAVDTTGAGDCFIGSLAAALDAGAGRADALRFAAAAAALQVTRPGTADAMPGRAEIDAFLADDQDPAKGAASPQS</sequence>
<feature type="binding site" evidence="9">
    <location>
        <begin position="201"/>
        <end position="206"/>
    </location>
    <ligand>
        <name>ATP</name>
        <dbReference type="ChEBI" id="CHEBI:30616"/>
    </ligand>
</feature>
<dbReference type="Proteomes" id="UP001560019">
    <property type="component" value="Unassembled WGS sequence"/>
</dbReference>
<comment type="activity regulation">
    <text evidence="9">Activated by a monovalent cation that binds near, but not in, the active site. The most likely occupant of the site in vivo is potassium. Ion binding induces a conformational change that may alter substrate affinity.</text>
</comment>
<feature type="binding site" evidence="9">
    <location>
        <position position="227"/>
    </location>
    <ligand>
        <name>K(+)</name>
        <dbReference type="ChEBI" id="CHEBI:29103"/>
    </ligand>
</feature>
<evidence type="ECO:0000313" key="12">
    <source>
        <dbReference type="Proteomes" id="UP001560019"/>
    </source>
</evidence>
<evidence type="ECO:0000256" key="8">
    <source>
        <dbReference type="ARBA" id="ARBA00023277"/>
    </source>
</evidence>
<comment type="similarity">
    <text evidence="9">Belongs to the carbohydrate kinase PfkB family. Ribokinase subfamily.</text>
</comment>
<feature type="binding site" evidence="9">
    <location>
        <position position="263"/>
    </location>
    <ligand>
        <name>K(+)</name>
        <dbReference type="ChEBI" id="CHEBI:29103"/>
    </ligand>
</feature>
<dbReference type="InterPro" id="IPR011877">
    <property type="entry name" value="Ribokinase"/>
</dbReference>
<evidence type="ECO:0000313" key="11">
    <source>
        <dbReference type="EMBL" id="MEX5727982.1"/>
    </source>
</evidence>
<keyword evidence="5 9" id="KW-0067">ATP-binding</keyword>
<feature type="binding site" evidence="9">
    <location>
        <position position="266"/>
    </location>
    <ligand>
        <name>K(+)</name>
        <dbReference type="ChEBI" id="CHEBI:29103"/>
    </ligand>
</feature>
<keyword evidence="12" id="KW-1185">Reference proteome</keyword>
<dbReference type="PANTHER" id="PTHR10584">
    <property type="entry name" value="SUGAR KINASE"/>
    <property type="match status" value="1"/>
</dbReference>
<evidence type="ECO:0000256" key="5">
    <source>
        <dbReference type="ARBA" id="ARBA00022840"/>
    </source>
</evidence>
<organism evidence="11 12">
    <name type="scientific">Rhodovulum iodosum</name>
    <dbReference type="NCBI Taxonomy" id="68291"/>
    <lineage>
        <taxon>Bacteria</taxon>
        <taxon>Pseudomonadati</taxon>
        <taxon>Pseudomonadota</taxon>
        <taxon>Alphaproteobacteria</taxon>
        <taxon>Rhodobacterales</taxon>
        <taxon>Paracoccaceae</taxon>
        <taxon>Rhodovulum</taxon>
    </lineage>
</organism>
<evidence type="ECO:0000256" key="1">
    <source>
        <dbReference type="ARBA" id="ARBA00022679"/>
    </source>
</evidence>
<feature type="binding site" evidence="9">
    <location>
        <position position="233"/>
    </location>
    <ligand>
        <name>substrate</name>
    </ligand>
</feature>
<name>A0ABV3XRP7_9RHOB</name>
<dbReference type="InterPro" id="IPR002139">
    <property type="entry name" value="Ribo/fructo_kinase"/>
</dbReference>
<evidence type="ECO:0000259" key="10">
    <source>
        <dbReference type="Pfam" id="PF00294"/>
    </source>
</evidence>
<feature type="binding site" evidence="9">
    <location>
        <begin position="38"/>
        <end position="42"/>
    </location>
    <ligand>
        <name>substrate</name>
    </ligand>
</feature>
<dbReference type="EMBL" id="JBEHHI010000001">
    <property type="protein sequence ID" value="MEX5727982.1"/>
    <property type="molecule type" value="Genomic_DNA"/>
</dbReference>
<reference evidence="11 12" key="1">
    <citation type="submission" date="2024-06" db="EMBL/GenBank/DDBJ databases">
        <title>Genome of Rhodovulum iodosum, a marine photoferrotroph.</title>
        <authorList>
            <person name="Bianchini G."/>
            <person name="Nikeleit V."/>
            <person name="Kappler A."/>
            <person name="Bryce C."/>
            <person name="Sanchez-Baracaldo P."/>
        </authorList>
    </citation>
    <scope>NUCLEOTIDE SEQUENCE [LARGE SCALE GENOMIC DNA]</scope>
    <source>
        <strain evidence="11 12">UT/N1</strain>
    </source>
</reference>
<dbReference type="Pfam" id="PF00294">
    <property type="entry name" value="PfkB"/>
    <property type="match status" value="1"/>
</dbReference>
<feature type="binding site" evidence="9">
    <location>
        <position position="229"/>
    </location>
    <ligand>
        <name>K(+)</name>
        <dbReference type="ChEBI" id="CHEBI:29103"/>
    </ligand>
</feature>
<evidence type="ECO:0000256" key="6">
    <source>
        <dbReference type="ARBA" id="ARBA00022842"/>
    </source>
</evidence>
<dbReference type="HAMAP" id="MF_01987">
    <property type="entry name" value="Ribokinase"/>
    <property type="match status" value="1"/>
</dbReference>
<keyword evidence="6 9" id="KW-0460">Magnesium</keyword>
<feature type="domain" description="Carbohydrate kinase PfkB" evidence="10">
    <location>
        <begin position="3"/>
        <end position="274"/>
    </location>
</feature>
<comment type="caution">
    <text evidence="9">Lacks conserved residue(s) required for the propagation of feature annotation.</text>
</comment>
<feature type="binding site" evidence="9">
    <location>
        <begin position="232"/>
        <end position="233"/>
    </location>
    <ligand>
        <name>ATP</name>
        <dbReference type="ChEBI" id="CHEBI:30616"/>
    </ligand>
</feature>
<evidence type="ECO:0000256" key="4">
    <source>
        <dbReference type="ARBA" id="ARBA00022777"/>
    </source>
</evidence>
<evidence type="ECO:0000256" key="7">
    <source>
        <dbReference type="ARBA" id="ARBA00022958"/>
    </source>
</evidence>
<comment type="caution">
    <text evidence="11">The sequence shown here is derived from an EMBL/GenBank/DDBJ whole genome shotgun (WGS) entry which is preliminary data.</text>
</comment>
<keyword evidence="1 9" id="KW-0808">Transferase</keyword>
<dbReference type="PANTHER" id="PTHR10584:SF166">
    <property type="entry name" value="RIBOKINASE"/>
    <property type="match status" value="1"/>
</dbReference>
<feature type="binding site" evidence="9">
    <location>
        <position position="136"/>
    </location>
    <ligand>
        <name>substrate</name>
    </ligand>
</feature>
<comment type="cofactor">
    <cofactor evidence="9">
        <name>Mg(2+)</name>
        <dbReference type="ChEBI" id="CHEBI:18420"/>
    </cofactor>
    <text evidence="9">Requires a divalent cation, most likely magnesium in vivo, as an electrophilic catalyst to aid phosphoryl group transfer. It is the chelate of the metal and the nucleotide that is the actual substrate.</text>
</comment>
<dbReference type="EC" id="2.7.1.15" evidence="9"/>
<keyword evidence="7 9" id="KW-0630">Potassium</keyword>
<accession>A0ABV3XRP7</accession>
<protein>
    <recommendedName>
        <fullName evidence="9">Ribokinase</fullName>
        <shortName evidence="9">RK</shortName>
        <ecNumber evidence="9">2.7.1.15</ecNumber>
    </recommendedName>
</protein>
<comment type="subunit">
    <text evidence="9">Homodimer.</text>
</comment>
<comment type="function">
    <text evidence="9">Catalyzes the phosphorylation of ribose at O-5 in a reaction requiring ATP and magnesium. The resulting D-ribose-5-phosphate can then be used either for sythesis of nucleotides, histidine, and tryptophan, or as a component of the pentose phosphate pathway.</text>
</comment>
<dbReference type="PRINTS" id="PR00990">
    <property type="entry name" value="RIBOKINASE"/>
</dbReference>
<feature type="binding site" evidence="9">
    <location>
        <position position="268"/>
    </location>
    <ligand>
        <name>K(+)</name>
        <dbReference type="ChEBI" id="CHEBI:29103"/>
    </ligand>
</feature>
<feature type="binding site" evidence="9">
    <location>
        <position position="179"/>
    </location>
    <ligand>
        <name>ATP</name>
        <dbReference type="ChEBI" id="CHEBI:30616"/>
    </ligand>
</feature>
<comment type="subcellular location">
    <subcellularLocation>
        <location evidence="9">Cytoplasm</location>
    </subcellularLocation>
</comment>
<gene>
    <name evidence="9" type="primary">rbsK</name>
    <name evidence="11" type="ORF">Ga0609869_001335</name>
</gene>
<dbReference type="SUPFAM" id="SSF53613">
    <property type="entry name" value="Ribokinase-like"/>
    <property type="match status" value="1"/>
</dbReference>
<keyword evidence="2 9" id="KW-0479">Metal-binding</keyword>
<keyword evidence="3 9" id="KW-0547">Nucleotide-binding</keyword>
<comment type="pathway">
    <text evidence="9">Carbohydrate metabolism; D-ribose degradation; D-ribose 5-phosphate from beta-D-ribopyranose: step 2/2.</text>
</comment>
<keyword evidence="8 9" id="KW-0119">Carbohydrate metabolism</keyword>
<dbReference type="InterPro" id="IPR029056">
    <property type="entry name" value="Ribokinase-like"/>
</dbReference>
<dbReference type="InterPro" id="IPR011611">
    <property type="entry name" value="PfkB_dom"/>
</dbReference>
<dbReference type="Gene3D" id="3.40.1190.20">
    <property type="match status" value="1"/>
</dbReference>
<keyword evidence="9" id="KW-0963">Cytoplasm</keyword>
<feature type="active site" description="Proton acceptor" evidence="9">
    <location>
        <position position="233"/>
    </location>
</feature>
<evidence type="ECO:0000256" key="2">
    <source>
        <dbReference type="ARBA" id="ARBA00022723"/>
    </source>
</evidence>
<evidence type="ECO:0000256" key="3">
    <source>
        <dbReference type="ARBA" id="ARBA00022741"/>
    </source>
</evidence>
<feature type="binding site" evidence="9">
    <location>
        <begin position="10"/>
        <end position="12"/>
    </location>
    <ligand>
        <name>substrate</name>
    </ligand>
</feature>
<comment type="catalytic activity">
    <reaction evidence="9">
        <text>D-ribose + ATP = D-ribose 5-phosphate + ADP + H(+)</text>
        <dbReference type="Rhea" id="RHEA:13697"/>
        <dbReference type="ChEBI" id="CHEBI:15378"/>
        <dbReference type="ChEBI" id="CHEBI:30616"/>
        <dbReference type="ChEBI" id="CHEBI:47013"/>
        <dbReference type="ChEBI" id="CHEBI:78346"/>
        <dbReference type="ChEBI" id="CHEBI:456216"/>
        <dbReference type="EC" id="2.7.1.15"/>
    </reaction>
</comment>